<protein>
    <submittedName>
        <fullName evidence="1">DNA polymerase III subunit delta</fullName>
    </submittedName>
</protein>
<organism evidence="1 2">
    <name type="scientific">Candidatus Doudnabacteria bacterium Gr01-1014_77</name>
    <dbReference type="NCBI Taxonomy" id="2017133"/>
    <lineage>
        <taxon>Bacteria</taxon>
        <taxon>Candidatus Doudnaibacteriota</taxon>
    </lineage>
</organism>
<gene>
    <name evidence="1" type="ORF">G01um101477_650</name>
</gene>
<reference evidence="1 2" key="1">
    <citation type="submission" date="2017-07" db="EMBL/GenBank/DDBJ databases">
        <title>Mechanisms for carbon and nitrogen cycling indicate functional differentiation within the Candidate Phyla Radiation.</title>
        <authorList>
            <person name="Danczak R.E."/>
            <person name="Johnston M.D."/>
            <person name="Kenah C."/>
            <person name="Slattery M."/>
            <person name="Wrighton K.C."/>
            <person name="Wilkins M.J."/>
        </authorList>
    </citation>
    <scope>NUCLEOTIDE SEQUENCE [LARGE SCALE GENOMIC DNA]</scope>
    <source>
        <strain evidence="1">Gr01-1014_77</strain>
    </source>
</reference>
<comment type="caution">
    <text evidence="1">The sequence shown here is derived from an EMBL/GenBank/DDBJ whole genome shotgun (WGS) entry which is preliminary data.</text>
</comment>
<evidence type="ECO:0000313" key="1">
    <source>
        <dbReference type="EMBL" id="TSC65000.1"/>
    </source>
</evidence>
<dbReference type="InterPro" id="IPR050238">
    <property type="entry name" value="DNA_Rep/Repair_Clamp_Loader"/>
</dbReference>
<evidence type="ECO:0000313" key="2">
    <source>
        <dbReference type="Proteomes" id="UP000319613"/>
    </source>
</evidence>
<dbReference type="PANTHER" id="PTHR11669:SF8">
    <property type="entry name" value="DNA POLYMERASE III SUBUNIT DELTA"/>
    <property type="match status" value="1"/>
</dbReference>
<dbReference type="InterPro" id="IPR027417">
    <property type="entry name" value="P-loop_NTPase"/>
</dbReference>
<dbReference type="Gene3D" id="3.40.50.300">
    <property type="entry name" value="P-loop containing nucleotide triphosphate hydrolases"/>
    <property type="match status" value="1"/>
</dbReference>
<dbReference type="SUPFAM" id="SSF52540">
    <property type="entry name" value="P-loop containing nucleoside triphosphate hydrolases"/>
    <property type="match status" value="1"/>
</dbReference>
<dbReference type="Pfam" id="PF13177">
    <property type="entry name" value="DNA_pol3_delta2"/>
    <property type="match status" value="1"/>
</dbReference>
<accession>A0A554J9K7</accession>
<name>A0A554J9K7_9BACT</name>
<proteinExistence type="predicted"/>
<dbReference type="AlphaFoldDB" id="A0A554J9K7"/>
<sequence>MVYSKYMWSVKGYENQKLFLENALANNKLAHAYLFTGSDRETKKQLAVEFARMILGVSEEEKERMNPDLILIDQTKMKIEEMRTLISELSLKPFRYQKKVAIIQNFEDVTDEAASSILKTLEEPNNSSLIILLSRNQKSLLPTIVSRCQSIYFNIPKQKIENENMESLKEISKLPVAQRILSIKGYAEKETEELQSLFEDWISIERESLLSGNVEKYLNLQVLLDSLVGLKQNLNKKLILERLFLTLK</sequence>
<dbReference type="EMBL" id="VMFF01000075">
    <property type="protein sequence ID" value="TSC65000.1"/>
    <property type="molecule type" value="Genomic_DNA"/>
</dbReference>
<dbReference type="Proteomes" id="UP000319613">
    <property type="component" value="Unassembled WGS sequence"/>
</dbReference>
<dbReference type="PANTHER" id="PTHR11669">
    <property type="entry name" value="REPLICATION FACTOR C / DNA POLYMERASE III GAMMA-TAU SUBUNIT"/>
    <property type="match status" value="1"/>
</dbReference>
<dbReference type="GO" id="GO:0006261">
    <property type="term" value="P:DNA-templated DNA replication"/>
    <property type="evidence" value="ECO:0007669"/>
    <property type="project" value="TreeGrafter"/>
</dbReference>